<feature type="transmembrane region" description="Helical" evidence="1">
    <location>
        <begin position="176"/>
        <end position="207"/>
    </location>
</feature>
<dbReference type="EMBL" id="CAJNNV010006549">
    <property type="protein sequence ID" value="CAE8593762.1"/>
    <property type="molecule type" value="Genomic_DNA"/>
</dbReference>
<dbReference type="AlphaFoldDB" id="A0A813E7A2"/>
<keyword evidence="1" id="KW-0812">Transmembrane</keyword>
<name>A0A813E7A2_POLGL</name>
<proteinExistence type="predicted"/>
<evidence type="ECO:0000313" key="3">
    <source>
        <dbReference type="Proteomes" id="UP000654075"/>
    </source>
</evidence>
<accession>A0A813E7A2</accession>
<reference evidence="2" key="1">
    <citation type="submission" date="2021-02" db="EMBL/GenBank/DDBJ databases">
        <authorList>
            <person name="Dougan E. K."/>
            <person name="Rhodes N."/>
            <person name="Thang M."/>
            <person name="Chan C."/>
        </authorList>
    </citation>
    <scope>NUCLEOTIDE SEQUENCE</scope>
</reference>
<evidence type="ECO:0000313" key="2">
    <source>
        <dbReference type="EMBL" id="CAE8593762.1"/>
    </source>
</evidence>
<protein>
    <recommendedName>
        <fullName evidence="4">Transmembrane protein</fullName>
    </recommendedName>
</protein>
<organism evidence="2 3">
    <name type="scientific">Polarella glacialis</name>
    <name type="common">Dinoflagellate</name>
    <dbReference type="NCBI Taxonomy" id="89957"/>
    <lineage>
        <taxon>Eukaryota</taxon>
        <taxon>Sar</taxon>
        <taxon>Alveolata</taxon>
        <taxon>Dinophyceae</taxon>
        <taxon>Suessiales</taxon>
        <taxon>Suessiaceae</taxon>
        <taxon>Polarella</taxon>
    </lineage>
</organism>
<comment type="caution">
    <text evidence="2">The sequence shown here is derived from an EMBL/GenBank/DDBJ whole genome shotgun (WGS) entry which is preliminary data.</text>
</comment>
<evidence type="ECO:0008006" key="4">
    <source>
        <dbReference type="Google" id="ProtNLM"/>
    </source>
</evidence>
<sequence>MWSFSCRLGGSRAASRAFASQAIFRQPPLRSWPSSQACQSLQALQTLQARCCGGGSVASQVLFSAAEATEAFRRRAAPELTAAAHAAGTGANTETRVAGPHLRELLNEAAEEEGRAFSDSQASLEFVSSLAKDTEELVTLVSELEAHRRERQTLKVARADCLAVGFQNPNAENQEFAALIVCATAGIFAVSIHFSFFSLFGLGYYVYRRSTRTVRKQHAASDDLGEITERLREVETLSSTHLAIIIARAEAWKEGRTE</sequence>
<evidence type="ECO:0000256" key="1">
    <source>
        <dbReference type="SAM" id="Phobius"/>
    </source>
</evidence>
<keyword evidence="3" id="KW-1185">Reference proteome</keyword>
<dbReference type="OrthoDB" id="10541778at2759"/>
<gene>
    <name evidence="2" type="ORF">PGLA1383_LOCUS12349</name>
</gene>
<keyword evidence="1" id="KW-0472">Membrane</keyword>
<keyword evidence="1" id="KW-1133">Transmembrane helix</keyword>
<dbReference type="Proteomes" id="UP000654075">
    <property type="component" value="Unassembled WGS sequence"/>
</dbReference>